<proteinExistence type="predicted"/>
<dbReference type="InterPro" id="IPR008397">
    <property type="entry name" value="Alginate_lyase_dom"/>
</dbReference>
<evidence type="ECO:0000259" key="3">
    <source>
        <dbReference type="PROSITE" id="PS50853"/>
    </source>
</evidence>
<dbReference type="Gene3D" id="2.60.40.10">
    <property type="entry name" value="Immunoglobulins"/>
    <property type="match status" value="2"/>
</dbReference>
<dbReference type="InterPro" id="IPR008929">
    <property type="entry name" value="Chondroitin_lyas"/>
</dbReference>
<feature type="domain" description="Fibronectin type-III" evidence="3">
    <location>
        <begin position="671"/>
        <end position="763"/>
    </location>
</feature>
<feature type="domain" description="Fibronectin type-III" evidence="3">
    <location>
        <begin position="384"/>
        <end position="479"/>
    </location>
</feature>
<dbReference type="GO" id="GO:0016829">
    <property type="term" value="F:lyase activity"/>
    <property type="evidence" value="ECO:0007669"/>
    <property type="project" value="UniProtKB-KW"/>
</dbReference>
<dbReference type="InterPro" id="IPR036116">
    <property type="entry name" value="FN3_sf"/>
</dbReference>
<sequence>MKFRIPALFVLVSILLLLGHQITRAQPFVHPGGLHTKEDLDRMRSKVAAREHPWIDGWNLFIKDPKAQDTYKARPTPDLRTRQRAQDDATAMYYNALRWYISGEKSHGDCAVRIANDWASKTSLRPYGDDLSGIPIGSFALAAEVLRIYPGWAKKDFEKFKDVMVKHWYPKSRDFLKNHRGGPVDRCWANWDACNMLAVLGIGVLCDDREKFNEAVEYFKNGPGMGSIRNAVPFVHPGGLGQWQEAGRDLAHTMGGQGLLAEFCQTAWNQGVDLFGYDDNRLMKGAEHTAQYTLWKGVPYTYYTNSDHANQSYISTNYKGRLAASHFELLYNHYVVRRGLQAPNIKAFAEMRRPEPSEIDVFGHGTLAFTLDASASPYPAFPPPPVPLDLTATAGIGRIDLAWSPSGAYTAHGYEVFRSVSKDGPFISIHSTDNWTTPAFTDTGVEKGKTYFYAVAALSKAGASGKSSVASAAAATGGALPKEWTHEILGKPKSGGTVKYDQVANHSMVIEVAGAGIGGASDGCDLVSSGFSGDCTLTARLIDRRGAVNRVGLMIRENNAPGSKALALTLGDVGGRQTRFGTRATTGGKMTSQSGNDYTWLPIWFRLQRTGDVFSAFQSPDGATWYEVGKSSVSMSKDVLIGLAASADGKEKERSSVAFDNLTLGVRPPSRPAAPTGLVSAVSGKNEIRLKWTNPANDHAGVRVEAANGDGIFYEIADLPPASTTFVNTGLATSDKLRYRIRAYNIGGFSEYSNATESLSPMNPGAMEK</sequence>
<accession>A0A934VDB3</accession>
<keyword evidence="5" id="KW-1185">Reference proteome</keyword>
<dbReference type="SUPFAM" id="SSF49265">
    <property type="entry name" value="Fibronectin type III"/>
    <property type="match status" value="1"/>
</dbReference>
<dbReference type="Gene3D" id="2.60.120.200">
    <property type="match status" value="1"/>
</dbReference>
<keyword evidence="2 4" id="KW-0456">Lyase</keyword>
<dbReference type="CDD" id="cd00063">
    <property type="entry name" value="FN3"/>
    <property type="match status" value="1"/>
</dbReference>
<name>A0A934VDB3_9BACT</name>
<reference evidence="4" key="1">
    <citation type="submission" date="2021-01" db="EMBL/GenBank/DDBJ databases">
        <title>Modified the classification status of verrucomicrobia.</title>
        <authorList>
            <person name="Feng X."/>
        </authorList>
    </citation>
    <scope>NUCLEOTIDE SEQUENCE</scope>
    <source>
        <strain evidence="4">JCM 18052</strain>
    </source>
</reference>
<dbReference type="AlphaFoldDB" id="A0A934VDB3"/>
<evidence type="ECO:0000256" key="1">
    <source>
        <dbReference type="ARBA" id="ARBA00022729"/>
    </source>
</evidence>
<dbReference type="SMART" id="SM00060">
    <property type="entry name" value="FN3"/>
    <property type="match status" value="2"/>
</dbReference>
<dbReference type="Gene3D" id="1.50.10.100">
    <property type="entry name" value="Chondroitin AC/alginate lyase"/>
    <property type="match status" value="1"/>
</dbReference>
<comment type="caution">
    <text evidence="4">The sequence shown here is derived from an EMBL/GenBank/DDBJ whole genome shotgun (WGS) entry which is preliminary data.</text>
</comment>
<dbReference type="Proteomes" id="UP000600139">
    <property type="component" value="Unassembled WGS sequence"/>
</dbReference>
<gene>
    <name evidence="4" type="ORF">JIN84_20275</name>
</gene>
<organism evidence="4 5">
    <name type="scientific">Luteolibacter yonseiensis</name>
    <dbReference type="NCBI Taxonomy" id="1144680"/>
    <lineage>
        <taxon>Bacteria</taxon>
        <taxon>Pseudomonadati</taxon>
        <taxon>Verrucomicrobiota</taxon>
        <taxon>Verrucomicrobiia</taxon>
        <taxon>Verrucomicrobiales</taxon>
        <taxon>Verrucomicrobiaceae</taxon>
        <taxon>Luteolibacter</taxon>
    </lineage>
</organism>
<dbReference type="GO" id="GO:0042597">
    <property type="term" value="C:periplasmic space"/>
    <property type="evidence" value="ECO:0007669"/>
    <property type="project" value="InterPro"/>
</dbReference>
<dbReference type="PROSITE" id="PS50853">
    <property type="entry name" value="FN3"/>
    <property type="match status" value="2"/>
</dbReference>
<keyword evidence="1" id="KW-0732">Signal</keyword>
<dbReference type="RefSeq" id="WP_200352895.1">
    <property type="nucleotide sequence ID" value="NZ_BAABHZ010000001.1"/>
</dbReference>
<dbReference type="InterPro" id="IPR013783">
    <property type="entry name" value="Ig-like_fold"/>
</dbReference>
<dbReference type="Pfam" id="PF05426">
    <property type="entry name" value="Alginate_lyase"/>
    <property type="match status" value="1"/>
</dbReference>
<dbReference type="SUPFAM" id="SSF48230">
    <property type="entry name" value="Chondroitin AC/alginate lyase"/>
    <property type="match status" value="1"/>
</dbReference>
<dbReference type="InterPro" id="IPR003961">
    <property type="entry name" value="FN3_dom"/>
</dbReference>
<evidence type="ECO:0000256" key="2">
    <source>
        <dbReference type="ARBA" id="ARBA00023239"/>
    </source>
</evidence>
<evidence type="ECO:0000313" key="5">
    <source>
        <dbReference type="Proteomes" id="UP000600139"/>
    </source>
</evidence>
<evidence type="ECO:0000313" key="4">
    <source>
        <dbReference type="EMBL" id="MBK1817970.1"/>
    </source>
</evidence>
<protein>
    <submittedName>
        <fullName evidence="4">Alginate lyase family protein</fullName>
    </submittedName>
</protein>
<dbReference type="EMBL" id="JAENIK010000012">
    <property type="protein sequence ID" value="MBK1817970.1"/>
    <property type="molecule type" value="Genomic_DNA"/>
</dbReference>